<organism evidence="2 3">
    <name type="scientific">Podospora appendiculata</name>
    <dbReference type="NCBI Taxonomy" id="314037"/>
    <lineage>
        <taxon>Eukaryota</taxon>
        <taxon>Fungi</taxon>
        <taxon>Dikarya</taxon>
        <taxon>Ascomycota</taxon>
        <taxon>Pezizomycotina</taxon>
        <taxon>Sordariomycetes</taxon>
        <taxon>Sordariomycetidae</taxon>
        <taxon>Sordariales</taxon>
        <taxon>Podosporaceae</taxon>
        <taxon>Podospora</taxon>
    </lineage>
</organism>
<dbReference type="Proteomes" id="UP001270362">
    <property type="component" value="Unassembled WGS sequence"/>
</dbReference>
<proteinExistence type="predicted"/>
<evidence type="ECO:0000313" key="3">
    <source>
        <dbReference type="Proteomes" id="UP001270362"/>
    </source>
</evidence>
<feature type="region of interest" description="Disordered" evidence="1">
    <location>
        <begin position="83"/>
        <end position="109"/>
    </location>
</feature>
<keyword evidence="3" id="KW-1185">Reference proteome</keyword>
<evidence type="ECO:0000313" key="2">
    <source>
        <dbReference type="EMBL" id="KAK3687523.1"/>
    </source>
</evidence>
<accession>A0AAE0X7H7</accession>
<protein>
    <submittedName>
        <fullName evidence="2">Uncharacterized protein</fullName>
    </submittedName>
</protein>
<evidence type="ECO:0000256" key="1">
    <source>
        <dbReference type="SAM" id="MobiDB-lite"/>
    </source>
</evidence>
<name>A0AAE0X7H7_9PEZI</name>
<reference evidence="2" key="1">
    <citation type="journal article" date="2023" name="Mol. Phylogenet. Evol.">
        <title>Genome-scale phylogeny and comparative genomics of the fungal order Sordariales.</title>
        <authorList>
            <person name="Hensen N."/>
            <person name="Bonometti L."/>
            <person name="Westerberg I."/>
            <person name="Brannstrom I.O."/>
            <person name="Guillou S."/>
            <person name="Cros-Aarteil S."/>
            <person name="Calhoun S."/>
            <person name="Haridas S."/>
            <person name="Kuo A."/>
            <person name="Mondo S."/>
            <person name="Pangilinan J."/>
            <person name="Riley R."/>
            <person name="LaButti K."/>
            <person name="Andreopoulos B."/>
            <person name="Lipzen A."/>
            <person name="Chen C."/>
            <person name="Yan M."/>
            <person name="Daum C."/>
            <person name="Ng V."/>
            <person name="Clum A."/>
            <person name="Steindorff A."/>
            <person name="Ohm R.A."/>
            <person name="Martin F."/>
            <person name="Silar P."/>
            <person name="Natvig D.O."/>
            <person name="Lalanne C."/>
            <person name="Gautier V."/>
            <person name="Ament-Velasquez S.L."/>
            <person name="Kruys A."/>
            <person name="Hutchinson M.I."/>
            <person name="Powell A.J."/>
            <person name="Barry K."/>
            <person name="Miller A.N."/>
            <person name="Grigoriev I.V."/>
            <person name="Debuchy R."/>
            <person name="Gladieux P."/>
            <person name="Hiltunen Thoren M."/>
            <person name="Johannesson H."/>
        </authorList>
    </citation>
    <scope>NUCLEOTIDE SEQUENCE</scope>
    <source>
        <strain evidence="2">CBS 314.62</strain>
    </source>
</reference>
<dbReference type="AlphaFoldDB" id="A0AAE0X7H7"/>
<dbReference type="EMBL" id="JAULSO010000002">
    <property type="protein sequence ID" value="KAK3687523.1"/>
    <property type="molecule type" value="Genomic_DNA"/>
</dbReference>
<sequence>MCRRCPPRPFAASAALVGRCSRSSHSFSRNGRQAPHRTALHCTAAISHDLRRWFSVPKFFGLWEGKSTCHSANRRKGDWFRRHLAPDPQTDRSSLPTCKTSSCSNPDSRQRGLVANGHAHHDNVSLVENRLSRPGREASPIHRPLAAWPERRTPLAQPISSTAAAFPHRQTTFTILRRSSSSGRRVPGAFQRPVLICRRPEFKRSN</sequence>
<reference evidence="2" key="2">
    <citation type="submission" date="2023-06" db="EMBL/GenBank/DDBJ databases">
        <authorList>
            <consortium name="Lawrence Berkeley National Laboratory"/>
            <person name="Haridas S."/>
            <person name="Hensen N."/>
            <person name="Bonometti L."/>
            <person name="Westerberg I."/>
            <person name="Brannstrom I.O."/>
            <person name="Guillou S."/>
            <person name="Cros-Aarteil S."/>
            <person name="Calhoun S."/>
            <person name="Kuo A."/>
            <person name="Mondo S."/>
            <person name="Pangilinan J."/>
            <person name="Riley R."/>
            <person name="Labutti K."/>
            <person name="Andreopoulos B."/>
            <person name="Lipzen A."/>
            <person name="Chen C."/>
            <person name="Yanf M."/>
            <person name="Daum C."/>
            <person name="Ng V."/>
            <person name="Clum A."/>
            <person name="Steindorff A."/>
            <person name="Ohm R."/>
            <person name="Martin F."/>
            <person name="Silar P."/>
            <person name="Natvig D."/>
            <person name="Lalanne C."/>
            <person name="Gautier V."/>
            <person name="Ament-Velasquez S.L."/>
            <person name="Kruys A."/>
            <person name="Hutchinson M.I."/>
            <person name="Powell A.J."/>
            <person name="Barry K."/>
            <person name="Miller A.N."/>
            <person name="Grigoriev I.V."/>
            <person name="Debuchy R."/>
            <person name="Gladieux P."/>
            <person name="Thoren M.H."/>
            <person name="Johannesson H."/>
        </authorList>
    </citation>
    <scope>NUCLEOTIDE SEQUENCE</scope>
    <source>
        <strain evidence="2">CBS 314.62</strain>
    </source>
</reference>
<feature type="compositionally biased region" description="Polar residues" evidence="1">
    <location>
        <begin position="91"/>
        <end position="107"/>
    </location>
</feature>
<gene>
    <name evidence="2" type="ORF">B0T22DRAFT_130942</name>
</gene>
<comment type="caution">
    <text evidence="2">The sequence shown here is derived from an EMBL/GenBank/DDBJ whole genome shotgun (WGS) entry which is preliminary data.</text>
</comment>